<protein>
    <submittedName>
        <fullName evidence="3">Cobalt-zinc-cadmium resistance protein CzcC</fullName>
    </submittedName>
</protein>
<name>A0A518D8Q6_9BACT</name>
<feature type="region of interest" description="Disordered" evidence="2">
    <location>
        <begin position="54"/>
        <end position="75"/>
    </location>
</feature>
<dbReference type="OrthoDB" id="9791261at2"/>
<evidence type="ECO:0000313" key="4">
    <source>
        <dbReference type="Proteomes" id="UP000317429"/>
    </source>
</evidence>
<proteinExistence type="inferred from homology"/>
<feature type="region of interest" description="Disordered" evidence="2">
    <location>
        <begin position="563"/>
        <end position="587"/>
    </location>
</feature>
<feature type="region of interest" description="Disordered" evidence="2">
    <location>
        <begin position="87"/>
        <end position="127"/>
    </location>
</feature>
<feature type="compositionally biased region" description="Basic and acidic residues" evidence="2">
    <location>
        <begin position="59"/>
        <end position="68"/>
    </location>
</feature>
<dbReference type="KEGG" id="pnd:Pla175_12200"/>
<dbReference type="PANTHER" id="PTHR30203">
    <property type="entry name" value="OUTER MEMBRANE CATION EFFLUX PROTEIN"/>
    <property type="match status" value="1"/>
</dbReference>
<dbReference type="AlphaFoldDB" id="A0A518D8Q6"/>
<gene>
    <name evidence="3" type="primary">czcC_1</name>
    <name evidence="3" type="ORF">Pla175_12200</name>
</gene>
<evidence type="ECO:0000256" key="1">
    <source>
        <dbReference type="ARBA" id="ARBA00007613"/>
    </source>
</evidence>
<dbReference type="InterPro" id="IPR003423">
    <property type="entry name" value="OMP_efflux"/>
</dbReference>
<keyword evidence="4" id="KW-1185">Reference proteome</keyword>
<dbReference type="PROSITE" id="PS51257">
    <property type="entry name" value="PROKAR_LIPOPROTEIN"/>
    <property type="match status" value="1"/>
</dbReference>
<accession>A0A518D8Q6</accession>
<dbReference type="EMBL" id="CP036291">
    <property type="protein sequence ID" value="QDU87853.1"/>
    <property type="molecule type" value="Genomic_DNA"/>
</dbReference>
<dbReference type="Gene3D" id="1.20.1600.10">
    <property type="entry name" value="Outer membrane efflux proteins (OEP)"/>
    <property type="match status" value="1"/>
</dbReference>
<dbReference type="GO" id="GO:0015562">
    <property type="term" value="F:efflux transmembrane transporter activity"/>
    <property type="evidence" value="ECO:0007669"/>
    <property type="project" value="InterPro"/>
</dbReference>
<dbReference type="PANTHER" id="PTHR30203:SF24">
    <property type="entry name" value="BLR4935 PROTEIN"/>
    <property type="match status" value="1"/>
</dbReference>
<dbReference type="Proteomes" id="UP000317429">
    <property type="component" value="Chromosome"/>
</dbReference>
<evidence type="ECO:0000313" key="3">
    <source>
        <dbReference type="EMBL" id="QDU87853.1"/>
    </source>
</evidence>
<organism evidence="3 4">
    <name type="scientific">Pirellulimonas nuda</name>
    <dbReference type="NCBI Taxonomy" id="2528009"/>
    <lineage>
        <taxon>Bacteria</taxon>
        <taxon>Pseudomonadati</taxon>
        <taxon>Planctomycetota</taxon>
        <taxon>Planctomycetia</taxon>
        <taxon>Pirellulales</taxon>
        <taxon>Lacipirellulaceae</taxon>
        <taxon>Pirellulimonas</taxon>
    </lineage>
</organism>
<evidence type="ECO:0000256" key="2">
    <source>
        <dbReference type="SAM" id="MobiDB-lite"/>
    </source>
</evidence>
<reference evidence="3 4" key="1">
    <citation type="submission" date="2019-02" db="EMBL/GenBank/DDBJ databases">
        <title>Deep-cultivation of Planctomycetes and their phenomic and genomic characterization uncovers novel biology.</title>
        <authorList>
            <person name="Wiegand S."/>
            <person name="Jogler M."/>
            <person name="Boedeker C."/>
            <person name="Pinto D."/>
            <person name="Vollmers J."/>
            <person name="Rivas-Marin E."/>
            <person name="Kohn T."/>
            <person name="Peeters S.H."/>
            <person name="Heuer A."/>
            <person name="Rast P."/>
            <person name="Oberbeckmann S."/>
            <person name="Bunk B."/>
            <person name="Jeske O."/>
            <person name="Meyerdierks A."/>
            <person name="Storesund J.E."/>
            <person name="Kallscheuer N."/>
            <person name="Luecker S."/>
            <person name="Lage O.M."/>
            <person name="Pohl T."/>
            <person name="Merkel B.J."/>
            <person name="Hornburger P."/>
            <person name="Mueller R.-W."/>
            <person name="Bruemmer F."/>
            <person name="Labrenz M."/>
            <person name="Spormann A.M."/>
            <person name="Op den Camp H."/>
            <person name="Overmann J."/>
            <person name="Amann R."/>
            <person name="Jetten M.S.M."/>
            <person name="Mascher T."/>
            <person name="Medema M.H."/>
            <person name="Devos D.P."/>
            <person name="Kaster A.-K."/>
            <person name="Ovreas L."/>
            <person name="Rohde M."/>
            <person name="Galperin M.Y."/>
            <person name="Jogler C."/>
        </authorList>
    </citation>
    <scope>NUCLEOTIDE SEQUENCE [LARGE SCALE GENOMIC DNA]</scope>
    <source>
        <strain evidence="3 4">Pla175</strain>
    </source>
</reference>
<sequence length="587" mass="63169">MKRQHLIAGMLVVALAGPWVTGCRRGCYPTCYPAYRGAVLGPLDLTGRFLIRPKASEPSTEKQGKDAGAEGASGENQLVSYQVPLDAEPIPAPAKPPAVAPLRLPPELPGADAPPLRLPKPGPAGGDASTLYEPLPRVDPTPLPVAAGDGRSTLTDLQALAMANSPVLSVAAARVEQSRGEAIQAGARPNPRGGYQSDTVGTASSAGYHGIYLSKTFVTWGKLDLAQSAAEVEWVNDRLRLERARFEVASSIRREYFRTLVAREKVRLNRSLAGFMEQIYQTQIQLVTGGEAAAYEPMQLRVLVIQARAAVVRAEQEEVAALRALSAAVGLPATRLPALEGGPDMPAPFVDYDRALAILLAGHTDLTIAQNDVSAAGWRLNLARVKPRPDLDTAVVVQYDDTTNPGAATYNLQVGGEIPVLNRNRGGIIAAQAEVVRAQQGVDQTRNQLIRSLADAYGRYAAARQLAETFQPEALRDQVRTYRGIYERYRNETEGIAFNDVVVAQQTLAVLLTQYLDLLGDQWQSLVDIAELLQVDDIYLLGELCPATPIPDLGLSFERPGRDSEGTPALAFPDSMPRTRLANPAAE</sequence>
<dbReference type="SUPFAM" id="SSF56954">
    <property type="entry name" value="Outer membrane efflux proteins (OEP)"/>
    <property type="match status" value="1"/>
</dbReference>
<feature type="compositionally biased region" description="Pro residues" evidence="2">
    <location>
        <begin position="90"/>
        <end position="108"/>
    </location>
</feature>
<dbReference type="Pfam" id="PF02321">
    <property type="entry name" value="OEP"/>
    <property type="match status" value="1"/>
</dbReference>
<comment type="similarity">
    <text evidence="1">Belongs to the outer membrane factor (OMF) (TC 1.B.17) family.</text>
</comment>
<dbReference type="InterPro" id="IPR010131">
    <property type="entry name" value="MdtP/NodT-like"/>
</dbReference>